<reference evidence="3 4" key="1">
    <citation type="journal article" date="2014" name="Science">
        <title>Plant genetics. Early allopolyploid evolution in the post-Neolithic Brassica napus oilseed genome.</title>
        <authorList>
            <person name="Chalhoub B."/>
            <person name="Denoeud F."/>
            <person name="Liu S."/>
            <person name="Parkin I.A."/>
            <person name="Tang H."/>
            <person name="Wang X."/>
            <person name="Chiquet J."/>
            <person name="Belcram H."/>
            <person name="Tong C."/>
            <person name="Samans B."/>
            <person name="Correa M."/>
            <person name="Da Silva C."/>
            <person name="Just J."/>
            <person name="Falentin C."/>
            <person name="Koh C.S."/>
            <person name="Le Clainche I."/>
            <person name="Bernard M."/>
            <person name="Bento P."/>
            <person name="Noel B."/>
            <person name="Labadie K."/>
            <person name="Alberti A."/>
            <person name="Charles M."/>
            <person name="Arnaud D."/>
            <person name="Guo H."/>
            <person name="Daviaud C."/>
            <person name="Alamery S."/>
            <person name="Jabbari K."/>
            <person name="Zhao M."/>
            <person name="Edger P.P."/>
            <person name="Chelaifa H."/>
            <person name="Tack D."/>
            <person name="Lassalle G."/>
            <person name="Mestiri I."/>
            <person name="Schnel N."/>
            <person name="Le Paslier M.C."/>
            <person name="Fan G."/>
            <person name="Renault V."/>
            <person name="Bayer P.E."/>
            <person name="Golicz A.A."/>
            <person name="Manoli S."/>
            <person name="Lee T.H."/>
            <person name="Thi V.H."/>
            <person name="Chalabi S."/>
            <person name="Hu Q."/>
            <person name="Fan C."/>
            <person name="Tollenaere R."/>
            <person name="Lu Y."/>
            <person name="Battail C."/>
            <person name="Shen J."/>
            <person name="Sidebottom C.H."/>
            <person name="Wang X."/>
            <person name="Canaguier A."/>
            <person name="Chauveau A."/>
            <person name="Berard A."/>
            <person name="Deniot G."/>
            <person name="Guan M."/>
            <person name="Liu Z."/>
            <person name="Sun F."/>
            <person name="Lim Y.P."/>
            <person name="Lyons E."/>
            <person name="Town C.D."/>
            <person name="Bancroft I."/>
            <person name="Wang X."/>
            <person name="Meng J."/>
            <person name="Ma J."/>
            <person name="Pires J.C."/>
            <person name="King G.J."/>
            <person name="Brunel D."/>
            <person name="Delourme R."/>
            <person name="Renard M."/>
            <person name="Aury J.M."/>
            <person name="Adams K.L."/>
            <person name="Batley J."/>
            <person name="Snowdon R.J."/>
            <person name="Tost J."/>
            <person name="Edwards D."/>
            <person name="Zhou Y."/>
            <person name="Hua W."/>
            <person name="Sharpe A.G."/>
            <person name="Paterson A.H."/>
            <person name="Guan C."/>
            <person name="Wincker P."/>
        </authorList>
    </citation>
    <scope>NUCLEOTIDE SEQUENCE [LARGE SCALE GENOMIC DNA]</scope>
    <source>
        <strain evidence="4">cv. Darmor-bzh</strain>
    </source>
</reference>
<evidence type="ECO:0000256" key="2">
    <source>
        <dbReference type="SAM" id="Phobius"/>
    </source>
</evidence>
<evidence type="ECO:0000313" key="3">
    <source>
        <dbReference type="EMBL" id="CDY59168.1"/>
    </source>
</evidence>
<dbReference type="Proteomes" id="UP000028999">
    <property type="component" value="Unassembled WGS sequence"/>
</dbReference>
<name>A0A078J755_BRANA</name>
<feature type="transmembrane region" description="Helical" evidence="2">
    <location>
        <begin position="61"/>
        <end position="80"/>
    </location>
</feature>
<keyword evidence="2" id="KW-0812">Transmembrane</keyword>
<proteinExistence type="predicted"/>
<sequence>MSTNEVLINTLQASVIDSVNQPPNVHPVSNATVYLASNGTVHPASNDTVHLDIVYLDTVRFGIFDLVLFILSLIIPSLFIRCQTTPLVGRQKRTLSGSVDGNKGNAPETRGTSNETHGDVGYVDMCVFSPVPGNPGRKWERGGRYNC</sequence>
<evidence type="ECO:0000313" key="4">
    <source>
        <dbReference type="Proteomes" id="UP000028999"/>
    </source>
</evidence>
<accession>A0A078J755</accession>
<keyword evidence="4" id="KW-1185">Reference proteome</keyword>
<feature type="region of interest" description="Disordered" evidence="1">
    <location>
        <begin position="93"/>
        <end position="117"/>
    </location>
</feature>
<keyword evidence="2" id="KW-1133">Transmembrane helix</keyword>
<dbReference type="Gramene" id="CDY59168">
    <property type="protein sequence ID" value="CDY59168"/>
    <property type="gene ID" value="GSBRNA2T00025683001"/>
</dbReference>
<organism evidence="3 4">
    <name type="scientific">Brassica napus</name>
    <name type="common">Rape</name>
    <dbReference type="NCBI Taxonomy" id="3708"/>
    <lineage>
        <taxon>Eukaryota</taxon>
        <taxon>Viridiplantae</taxon>
        <taxon>Streptophyta</taxon>
        <taxon>Embryophyta</taxon>
        <taxon>Tracheophyta</taxon>
        <taxon>Spermatophyta</taxon>
        <taxon>Magnoliopsida</taxon>
        <taxon>eudicotyledons</taxon>
        <taxon>Gunneridae</taxon>
        <taxon>Pentapetalae</taxon>
        <taxon>rosids</taxon>
        <taxon>malvids</taxon>
        <taxon>Brassicales</taxon>
        <taxon>Brassicaceae</taxon>
        <taxon>Brassiceae</taxon>
        <taxon>Brassica</taxon>
    </lineage>
</organism>
<gene>
    <name evidence="3" type="primary">BnaAnng15860D</name>
    <name evidence="3" type="ORF">GSBRNA2T00025683001</name>
</gene>
<keyword evidence="2" id="KW-0472">Membrane</keyword>
<evidence type="ECO:0000256" key="1">
    <source>
        <dbReference type="SAM" id="MobiDB-lite"/>
    </source>
</evidence>
<dbReference type="EMBL" id="LK033735">
    <property type="protein sequence ID" value="CDY59168.1"/>
    <property type="molecule type" value="Genomic_DNA"/>
</dbReference>
<dbReference type="PaxDb" id="3708-A0A078J755"/>
<protein>
    <submittedName>
        <fullName evidence="3">BnaAnng15860D protein</fullName>
    </submittedName>
</protein>
<dbReference type="AlphaFoldDB" id="A0A078J755"/>